<dbReference type="OrthoDB" id="8063559at2759"/>
<gene>
    <name evidence="1" type="ORF">AFUS01_LOCUS32016</name>
</gene>
<dbReference type="InterPro" id="IPR052717">
    <property type="entry name" value="Vacuolar_transposase_reg"/>
</dbReference>
<accession>A0A8J2PGZ3</accession>
<dbReference type="PANTHER" id="PTHR46169">
    <property type="entry name" value="DNA REPLICATION-RELATED ELEMENT FACTOR, ISOFORM A"/>
    <property type="match status" value="1"/>
</dbReference>
<dbReference type="AlphaFoldDB" id="A0A8J2PGZ3"/>
<evidence type="ECO:0000313" key="2">
    <source>
        <dbReference type="Proteomes" id="UP000708208"/>
    </source>
</evidence>
<comment type="caution">
    <text evidence="1">The sequence shown here is derived from an EMBL/GenBank/DDBJ whole genome shotgun (WGS) entry which is preliminary data.</text>
</comment>
<evidence type="ECO:0000313" key="1">
    <source>
        <dbReference type="EMBL" id="CAG7821698.1"/>
    </source>
</evidence>
<dbReference type="GO" id="GO:0005634">
    <property type="term" value="C:nucleus"/>
    <property type="evidence" value="ECO:0007669"/>
    <property type="project" value="TreeGrafter"/>
</dbReference>
<protein>
    <submittedName>
        <fullName evidence="1">Uncharacterized protein</fullName>
    </submittedName>
</protein>
<reference evidence="1" key="1">
    <citation type="submission" date="2021-06" db="EMBL/GenBank/DDBJ databases">
        <authorList>
            <person name="Hodson N. C."/>
            <person name="Mongue J. A."/>
            <person name="Jaron S. K."/>
        </authorList>
    </citation>
    <scope>NUCLEOTIDE SEQUENCE</scope>
</reference>
<organism evidence="1 2">
    <name type="scientific">Allacma fusca</name>
    <dbReference type="NCBI Taxonomy" id="39272"/>
    <lineage>
        <taxon>Eukaryota</taxon>
        <taxon>Metazoa</taxon>
        <taxon>Ecdysozoa</taxon>
        <taxon>Arthropoda</taxon>
        <taxon>Hexapoda</taxon>
        <taxon>Collembola</taxon>
        <taxon>Symphypleona</taxon>
        <taxon>Sminthuridae</taxon>
        <taxon>Allacma</taxon>
    </lineage>
</organism>
<dbReference type="PANTHER" id="PTHR46169:SF29">
    <property type="entry name" value="DNA REPLICATION-RELATED ELEMENT FACTOR, ISOFORM A"/>
    <property type="match status" value="1"/>
</dbReference>
<proteinExistence type="predicted"/>
<sequence>MDDGGFRAITGRIFDALGIHMHRQKVKTLNRSFLGINVQYCDNNKLKISTLAVKELKSRHTAENIILTLEEVLEEFKLSKSQIYSVITDNGSNFAKAFSGDLINSEFNTTEESTNESAEINFETKDDNFELEDEVDIIDEETYLGYNVKFLRCAAHTLQLAVLKFAKANENKKIILAARKVVKVLRTTNVRYVLQTLTRSSPIIDCDTRWSSTHDMMESLIAMKDVCVEMLEKGIIKGTITTANWNSIKELVEILKPEKEATLKFQSRAETKISLTGQRLRRLVKT</sequence>
<name>A0A8J2PGZ3_9HEXA</name>
<dbReference type="EMBL" id="CAJVCH010518363">
    <property type="protein sequence ID" value="CAG7821698.1"/>
    <property type="molecule type" value="Genomic_DNA"/>
</dbReference>
<keyword evidence="2" id="KW-1185">Reference proteome</keyword>
<dbReference type="GO" id="GO:0006357">
    <property type="term" value="P:regulation of transcription by RNA polymerase II"/>
    <property type="evidence" value="ECO:0007669"/>
    <property type="project" value="TreeGrafter"/>
</dbReference>
<dbReference type="Proteomes" id="UP000708208">
    <property type="component" value="Unassembled WGS sequence"/>
</dbReference>